<feature type="transmembrane region" description="Helical" evidence="2">
    <location>
        <begin position="31"/>
        <end position="51"/>
    </location>
</feature>
<name>A0ABN2A1L4_9ACTN</name>
<dbReference type="EMBL" id="BAAAOR010000008">
    <property type="protein sequence ID" value="GAA1509381.1"/>
    <property type="molecule type" value="Genomic_DNA"/>
</dbReference>
<sequence>MAKSSKTEKSERRQVIDDIRRKQKRADKRQGMAIVGVCVVVALVIIGAALYPKARDIVNDQKWKGKSVAEIGAGADVCGDITEKEATGSGEHVPEGQQVDYTDAPPAFGAHWNVAGVAPTPIGDRFYTADSRPELEALVHNLEHGYTILWYDKTAGDDSGELSAMRAIAKIMDANDTNQRLKFKVAPWTAADVKETGKSFPEGQHIALTHWRVDQDTQKQYGAWQYCSEVSGAALKSFMDKYPFTDAPEPYAY</sequence>
<reference evidence="3 4" key="1">
    <citation type="journal article" date="2019" name="Int. J. Syst. Evol. Microbiol.">
        <title>The Global Catalogue of Microorganisms (GCM) 10K type strain sequencing project: providing services to taxonomists for standard genome sequencing and annotation.</title>
        <authorList>
            <consortium name="The Broad Institute Genomics Platform"/>
            <consortium name="The Broad Institute Genome Sequencing Center for Infectious Disease"/>
            <person name="Wu L."/>
            <person name="Ma J."/>
        </authorList>
    </citation>
    <scope>NUCLEOTIDE SEQUENCE [LARGE SCALE GENOMIC DNA]</scope>
    <source>
        <strain evidence="3 4">JCM 14942</strain>
    </source>
</reference>
<keyword evidence="2" id="KW-0472">Membrane</keyword>
<evidence type="ECO:0000256" key="2">
    <source>
        <dbReference type="SAM" id="Phobius"/>
    </source>
</evidence>
<dbReference type="Proteomes" id="UP001500842">
    <property type="component" value="Unassembled WGS sequence"/>
</dbReference>
<organism evidence="3 4">
    <name type="scientific">Nocardioides humi</name>
    <dbReference type="NCBI Taxonomy" id="449461"/>
    <lineage>
        <taxon>Bacteria</taxon>
        <taxon>Bacillati</taxon>
        <taxon>Actinomycetota</taxon>
        <taxon>Actinomycetes</taxon>
        <taxon>Propionibacteriales</taxon>
        <taxon>Nocardioidaceae</taxon>
        <taxon>Nocardioides</taxon>
    </lineage>
</organism>
<keyword evidence="2" id="KW-1133">Transmembrane helix</keyword>
<evidence type="ECO:0000313" key="3">
    <source>
        <dbReference type="EMBL" id="GAA1509381.1"/>
    </source>
</evidence>
<evidence type="ECO:0000313" key="4">
    <source>
        <dbReference type="Proteomes" id="UP001500842"/>
    </source>
</evidence>
<feature type="region of interest" description="Disordered" evidence="1">
    <location>
        <begin position="1"/>
        <end position="23"/>
    </location>
</feature>
<comment type="caution">
    <text evidence="3">The sequence shown here is derived from an EMBL/GenBank/DDBJ whole genome shotgun (WGS) entry which is preliminary data.</text>
</comment>
<dbReference type="RefSeq" id="WP_344111454.1">
    <property type="nucleotide sequence ID" value="NZ_BAAAOR010000008.1"/>
</dbReference>
<accession>A0ABN2A1L4</accession>
<dbReference type="Pfam" id="PF11303">
    <property type="entry name" value="DUF3105"/>
    <property type="match status" value="1"/>
</dbReference>
<dbReference type="InterPro" id="IPR021454">
    <property type="entry name" value="DUF3105"/>
</dbReference>
<evidence type="ECO:0000256" key="1">
    <source>
        <dbReference type="SAM" id="MobiDB-lite"/>
    </source>
</evidence>
<keyword evidence="4" id="KW-1185">Reference proteome</keyword>
<feature type="compositionally biased region" description="Basic and acidic residues" evidence="1">
    <location>
        <begin position="1"/>
        <end position="20"/>
    </location>
</feature>
<proteinExistence type="predicted"/>
<evidence type="ECO:0008006" key="5">
    <source>
        <dbReference type="Google" id="ProtNLM"/>
    </source>
</evidence>
<keyword evidence="2" id="KW-0812">Transmembrane</keyword>
<protein>
    <recommendedName>
        <fullName evidence="5">DUF3105 domain-containing protein</fullName>
    </recommendedName>
</protein>
<gene>
    <name evidence="3" type="ORF">GCM10009788_12180</name>
</gene>